<gene>
    <name evidence="7" type="ORF">R5R35_000510</name>
</gene>
<dbReference type="InterPro" id="IPR027777">
    <property type="entry name" value="DCTN6"/>
</dbReference>
<evidence type="ECO:0000256" key="6">
    <source>
        <dbReference type="ARBA" id="ARBA00034687"/>
    </source>
</evidence>
<comment type="caution">
    <text evidence="7">The sequence shown here is derived from an EMBL/GenBank/DDBJ whole genome shotgun (WGS) entry which is preliminary data.</text>
</comment>
<evidence type="ECO:0000256" key="5">
    <source>
        <dbReference type="ARBA" id="ARBA00023212"/>
    </source>
</evidence>
<name>A0AAN9V3Q5_9ORTH</name>
<dbReference type="Gene3D" id="2.160.10.10">
    <property type="entry name" value="Hexapeptide repeat proteins"/>
    <property type="match status" value="1"/>
</dbReference>
<comment type="function">
    <text evidence="6">Part of the dynactin complex that activates the molecular motor dynein for ultra-processive transport along microtubules.</text>
</comment>
<dbReference type="CDD" id="cd04646">
    <property type="entry name" value="LbH_Dynactin_6"/>
    <property type="match status" value="1"/>
</dbReference>
<comment type="similarity">
    <text evidence="2">Belongs to the dynactin subunits 5/6 family. Dynactin subunit 6 subfamily.</text>
</comment>
<organism evidence="7 8">
    <name type="scientific">Gryllus longicercus</name>
    <dbReference type="NCBI Taxonomy" id="2509291"/>
    <lineage>
        <taxon>Eukaryota</taxon>
        <taxon>Metazoa</taxon>
        <taxon>Ecdysozoa</taxon>
        <taxon>Arthropoda</taxon>
        <taxon>Hexapoda</taxon>
        <taxon>Insecta</taxon>
        <taxon>Pterygota</taxon>
        <taxon>Neoptera</taxon>
        <taxon>Polyneoptera</taxon>
        <taxon>Orthoptera</taxon>
        <taxon>Ensifera</taxon>
        <taxon>Gryllidea</taxon>
        <taxon>Grylloidea</taxon>
        <taxon>Gryllidae</taxon>
        <taxon>Gryllinae</taxon>
        <taxon>Gryllus</taxon>
    </lineage>
</organism>
<dbReference type="GO" id="GO:0007052">
    <property type="term" value="P:mitotic spindle organization"/>
    <property type="evidence" value="ECO:0007669"/>
    <property type="project" value="TreeGrafter"/>
</dbReference>
<keyword evidence="4" id="KW-0963">Cytoplasm</keyword>
<dbReference type="EMBL" id="JAZDUA010000564">
    <property type="protein sequence ID" value="KAK7791089.1"/>
    <property type="molecule type" value="Genomic_DNA"/>
</dbReference>
<evidence type="ECO:0000313" key="8">
    <source>
        <dbReference type="Proteomes" id="UP001378592"/>
    </source>
</evidence>
<comment type="subcellular location">
    <subcellularLocation>
        <location evidence="1">Cytoplasm</location>
        <location evidence="1">Cytoskeleton</location>
    </subcellularLocation>
</comment>
<dbReference type="PANTHER" id="PTHR13072:SF0">
    <property type="entry name" value="DYNACTIN SUBUNIT 6"/>
    <property type="match status" value="1"/>
</dbReference>
<dbReference type="SUPFAM" id="SSF51161">
    <property type="entry name" value="Trimeric LpxA-like enzymes"/>
    <property type="match status" value="1"/>
</dbReference>
<evidence type="ECO:0000256" key="2">
    <source>
        <dbReference type="ARBA" id="ARBA00007719"/>
    </source>
</evidence>
<dbReference type="GO" id="GO:0070840">
    <property type="term" value="F:dynein complex binding"/>
    <property type="evidence" value="ECO:0007669"/>
    <property type="project" value="TreeGrafter"/>
</dbReference>
<sequence length="180" mass="19631">MASKDSVKIAPGAMVCNECELRGDITIGSMTVIHPRASIIAEAGPIIIGENNLIEEQSVIINRIPKGEQPTSTPVLIIGANNVFEVDCHSEAMKIGDNNILESKSFVGREVELTNGCIVGAGCKLTCPEVVPENTVIFGQQCTRRQQMDKPPPQTLQLDFLTRVLPNYHHLKKPFVKGKQ</sequence>
<dbReference type="Proteomes" id="UP001378592">
    <property type="component" value="Unassembled WGS sequence"/>
</dbReference>
<keyword evidence="8" id="KW-1185">Reference proteome</keyword>
<evidence type="ECO:0000256" key="1">
    <source>
        <dbReference type="ARBA" id="ARBA00004245"/>
    </source>
</evidence>
<dbReference type="InterPro" id="IPR011004">
    <property type="entry name" value="Trimer_LpxA-like_sf"/>
</dbReference>
<protein>
    <recommendedName>
        <fullName evidence="3">Dynactin subunit 6</fullName>
    </recommendedName>
</protein>
<evidence type="ECO:0000256" key="4">
    <source>
        <dbReference type="ARBA" id="ARBA00022490"/>
    </source>
</evidence>
<dbReference type="GO" id="GO:0005869">
    <property type="term" value="C:dynactin complex"/>
    <property type="evidence" value="ECO:0007669"/>
    <property type="project" value="InterPro"/>
</dbReference>
<dbReference type="PANTHER" id="PTHR13072">
    <property type="entry name" value="DYNACTIN 6"/>
    <property type="match status" value="1"/>
</dbReference>
<reference evidence="7 8" key="1">
    <citation type="submission" date="2024-03" db="EMBL/GenBank/DDBJ databases">
        <title>The genome assembly and annotation of the cricket Gryllus longicercus Weissman &amp; Gray.</title>
        <authorList>
            <person name="Szrajer S."/>
            <person name="Gray D."/>
            <person name="Ylla G."/>
        </authorList>
    </citation>
    <scope>NUCLEOTIDE SEQUENCE [LARGE SCALE GENOMIC DNA]</scope>
    <source>
        <strain evidence="7">DAG 2021-001</strain>
        <tissue evidence="7">Whole body minus gut</tissue>
    </source>
</reference>
<evidence type="ECO:0000256" key="3">
    <source>
        <dbReference type="ARBA" id="ARBA00016573"/>
    </source>
</evidence>
<dbReference type="AlphaFoldDB" id="A0AAN9V3Q5"/>
<proteinExistence type="inferred from homology"/>
<evidence type="ECO:0000313" key="7">
    <source>
        <dbReference type="EMBL" id="KAK7791089.1"/>
    </source>
</evidence>
<accession>A0AAN9V3Q5</accession>
<keyword evidence="5" id="KW-0206">Cytoskeleton</keyword>